<protein>
    <submittedName>
        <fullName evidence="1">Uncharacterized protein</fullName>
    </submittedName>
</protein>
<proteinExistence type="predicted"/>
<gene>
    <name evidence="1" type="ORF">I79_016999</name>
</gene>
<name>G3I0V8_CRIGR</name>
<dbReference type="AlphaFoldDB" id="G3I0V8"/>
<accession>G3I0V8</accession>
<sequence length="99" mass="10924">MVHLAKKKMRNLTCKKVLFWFGFSKVTLTKPFLRGLSASKAGGTSKAGASTPLCDFVGVNVVHSMENLTLLKFITGGIPCLLRNQLVYKNLRTLGFLCF</sequence>
<dbReference type="EMBL" id="JH001034">
    <property type="protein sequence ID" value="EGW13630.1"/>
    <property type="molecule type" value="Genomic_DNA"/>
</dbReference>
<dbReference type="InParanoid" id="G3I0V8"/>
<evidence type="ECO:0000313" key="2">
    <source>
        <dbReference type="Proteomes" id="UP000001075"/>
    </source>
</evidence>
<organism evidence="1 2">
    <name type="scientific">Cricetulus griseus</name>
    <name type="common">Chinese hamster</name>
    <name type="synonym">Cricetulus barabensis griseus</name>
    <dbReference type="NCBI Taxonomy" id="10029"/>
    <lineage>
        <taxon>Eukaryota</taxon>
        <taxon>Metazoa</taxon>
        <taxon>Chordata</taxon>
        <taxon>Craniata</taxon>
        <taxon>Vertebrata</taxon>
        <taxon>Euteleostomi</taxon>
        <taxon>Mammalia</taxon>
        <taxon>Eutheria</taxon>
        <taxon>Euarchontoglires</taxon>
        <taxon>Glires</taxon>
        <taxon>Rodentia</taxon>
        <taxon>Myomorpha</taxon>
        <taxon>Muroidea</taxon>
        <taxon>Cricetidae</taxon>
        <taxon>Cricetinae</taxon>
        <taxon>Cricetulus</taxon>
    </lineage>
</organism>
<dbReference type="Proteomes" id="UP000001075">
    <property type="component" value="Unassembled WGS sequence"/>
</dbReference>
<evidence type="ECO:0000313" key="1">
    <source>
        <dbReference type="EMBL" id="EGW13630.1"/>
    </source>
</evidence>
<reference evidence="2" key="1">
    <citation type="journal article" date="2011" name="Nat. Biotechnol.">
        <title>The genomic sequence of the Chinese hamster ovary (CHO)-K1 cell line.</title>
        <authorList>
            <person name="Xu X."/>
            <person name="Nagarajan H."/>
            <person name="Lewis N.E."/>
            <person name="Pan S."/>
            <person name="Cai Z."/>
            <person name="Liu X."/>
            <person name="Chen W."/>
            <person name="Xie M."/>
            <person name="Wang W."/>
            <person name="Hammond S."/>
            <person name="Andersen M.R."/>
            <person name="Neff N."/>
            <person name="Passarelli B."/>
            <person name="Koh W."/>
            <person name="Fan H.C."/>
            <person name="Wang J."/>
            <person name="Gui Y."/>
            <person name="Lee K.H."/>
            <person name="Betenbaugh M.J."/>
            <person name="Quake S.R."/>
            <person name="Famili I."/>
            <person name="Palsson B.O."/>
            <person name="Wang J."/>
        </authorList>
    </citation>
    <scope>NUCLEOTIDE SEQUENCE [LARGE SCALE GENOMIC DNA]</scope>
    <source>
        <strain evidence="2">CHO K1 cell line</strain>
    </source>
</reference>